<dbReference type="InterPro" id="IPR022273">
    <property type="entry name" value="PRTRC_protein-E"/>
</dbReference>
<evidence type="ECO:0000259" key="2">
    <source>
        <dbReference type="Pfam" id="PF19556"/>
    </source>
</evidence>
<name>A0A1H1JXQ6_9BURK</name>
<dbReference type="OrthoDB" id="8562883at2"/>
<feature type="domain" description="ParB-related ThiF-related cassette protein E" evidence="2">
    <location>
        <begin position="2"/>
        <end position="97"/>
    </location>
</feature>
<reference evidence="4" key="1">
    <citation type="submission" date="2016-10" db="EMBL/GenBank/DDBJ databases">
        <authorList>
            <person name="Varghese N."/>
        </authorList>
    </citation>
    <scope>NUCLEOTIDE SEQUENCE [LARGE SCALE GENOMIC DNA]</scope>
    <source>
        <strain evidence="4">GAS106B</strain>
    </source>
</reference>
<dbReference type="EMBL" id="FNKP01000004">
    <property type="protein sequence ID" value="SDR54549.1"/>
    <property type="molecule type" value="Genomic_DNA"/>
</dbReference>
<dbReference type="NCBIfam" id="TIGR03741">
    <property type="entry name" value="PRTRC_E"/>
    <property type="match status" value="1"/>
</dbReference>
<organism evidence="3 4">
    <name type="scientific">Paraburkholderia fungorum</name>
    <dbReference type="NCBI Taxonomy" id="134537"/>
    <lineage>
        <taxon>Bacteria</taxon>
        <taxon>Pseudomonadati</taxon>
        <taxon>Pseudomonadota</taxon>
        <taxon>Betaproteobacteria</taxon>
        <taxon>Burkholderiales</taxon>
        <taxon>Burkholderiaceae</taxon>
        <taxon>Paraburkholderia</taxon>
    </lineage>
</organism>
<evidence type="ECO:0000313" key="4">
    <source>
        <dbReference type="Proteomes" id="UP000183487"/>
    </source>
</evidence>
<protein>
    <submittedName>
        <fullName evidence="3">PRTRC system protein E</fullName>
    </submittedName>
</protein>
<dbReference type="Pfam" id="PF19556">
    <property type="entry name" value="PRTRC_E"/>
    <property type="match status" value="1"/>
</dbReference>
<feature type="compositionally biased region" description="Polar residues" evidence="1">
    <location>
        <begin position="133"/>
        <end position="142"/>
    </location>
</feature>
<gene>
    <name evidence="3" type="ORF">SAMN05443245_7452</name>
</gene>
<dbReference type="Proteomes" id="UP000183487">
    <property type="component" value="Unassembled WGS sequence"/>
</dbReference>
<feature type="region of interest" description="Disordered" evidence="1">
    <location>
        <begin position="89"/>
        <end position="161"/>
    </location>
</feature>
<sequence length="161" mass="16506">MFQQLEALVRASGKLQITLKMDNDRMAVVIVPQGDGKEAALRQPLVLIATPAELDDGFAAAVLSYSSVHASLSEQVAVTAAILQEAEKSQASKAQKSLAKAGTPSKKAVTVDDEGDNDGDGNNSDEKGDSPEASPSQLNSAADPTPGNAAGTDLFALLGGE</sequence>
<dbReference type="AlphaFoldDB" id="A0A1H1JXQ6"/>
<evidence type="ECO:0000256" key="1">
    <source>
        <dbReference type="SAM" id="MobiDB-lite"/>
    </source>
</evidence>
<evidence type="ECO:0000313" key="3">
    <source>
        <dbReference type="EMBL" id="SDR54549.1"/>
    </source>
</evidence>
<accession>A0A1H1JXQ6</accession>
<keyword evidence="4" id="KW-1185">Reference proteome</keyword>
<dbReference type="RefSeq" id="WP_074774153.1">
    <property type="nucleotide sequence ID" value="NZ_FNKP01000004.1"/>
</dbReference>
<proteinExistence type="predicted"/>